<dbReference type="SUPFAM" id="SSF46689">
    <property type="entry name" value="Homeodomain-like"/>
    <property type="match status" value="1"/>
</dbReference>
<dbReference type="Pfam" id="PF13921">
    <property type="entry name" value="Myb_DNA-bind_6"/>
    <property type="match status" value="1"/>
</dbReference>
<dbReference type="GO" id="GO:0005634">
    <property type="term" value="C:nucleus"/>
    <property type="evidence" value="ECO:0007669"/>
    <property type="project" value="UniProtKB-SubCell"/>
</dbReference>
<dbReference type="InterPro" id="IPR009057">
    <property type="entry name" value="Homeodomain-like_sf"/>
</dbReference>
<evidence type="ECO:0000313" key="11">
    <source>
        <dbReference type="Proteomes" id="UP000825935"/>
    </source>
</evidence>
<dbReference type="GO" id="GO:0000981">
    <property type="term" value="F:DNA-binding transcription factor activity, RNA polymerase II-specific"/>
    <property type="evidence" value="ECO:0007669"/>
    <property type="project" value="TreeGrafter"/>
</dbReference>
<dbReference type="SMART" id="SM00717">
    <property type="entry name" value="SANT"/>
    <property type="match status" value="2"/>
</dbReference>
<feature type="region of interest" description="Disordered" evidence="7">
    <location>
        <begin position="229"/>
        <end position="254"/>
    </location>
</feature>
<accession>A0A8T2TZH9</accession>
<dbReference type="OrthoDB" id="2143914at2759"/>
<dbReference type="EMBL" id="CM035415">
    <property type="protein sequence ID" value="KAH7426815.1"/>
    <property type="molecule type" value="Genomic_DNA"/>
</dbReference>
<feature type="domain" description="Myb-like" evidence="8">
    <location>
        <begin position="172"/>
        <end position="222"/>
    </location>
</feature>
<dbReference type="Gene3D" id="1.10.10.60">
    <property type="entry name" value="Homeodomain-like"/>
    <property type="match status" value="2"/>
</dbReference>
<feature type="compositionally biased region" description="Low complexity" evidence="7">
    <location>
        <begin position="229"/>
        <end position="246"/>
    </location>
</feature>
<organism evidence="10 11">
    <name type="scientific">Ceratopteris richardii</name>
    <name type="common">Triangle waterfern</name>
    <dbReference type="NCBI Taxonomy" id="49495"/>
    <lineage>
        <taxon>Eukaryota</taxon>
        <taxon>Viridiplantae</taxon>
        <taxon>Streptophyta</taxon>
        <taxon>Embryophyta</taxon>
        <taxon>Tracheophyta</taxon>
        <taxon>Polypodiopsida</taxon>
        <taxon>Polypodiidae</taxon>
        <taxon>Polypodiales</taxon>
        <taxon>Pteridineae</taxon>
        <taxon>Pteridaceae</taxon>
        <taxon>Parkerioideae</taxon>
        <taxon>Ceratopteris</taxon>
    </lineage>
</organism>
<dbReference type="InterPro" id="IPR050560">
    <property type="entry name" value="MYB_TF"/>
</dbReference>
<evidence type="ECO:0000256" key="1">
    <source>
        <dbReference type="ARBA" id="ARBA00004123"/>
    </source>
</evidence>
<feature type="domain" description="HTH myb-type" evidence="9">
    <location>
        <begin position="176"/>
        <end position="226"/>
    </location>
</feature>
<gene>
    <name evidence="10" type="ORF">KP509_10G017900</name>
</gene>
<evidence type="ECO:0000256" key="5">
    <source>
        <dbReference type="ARBA" id="ARBA00023163"/>
    </source>
</evidence>
<keyword evidence="6" id="KW-0539">Nucleus</keyword>
<dbReference type="PROSITE" id="PS50090">
    <property type="entry name" value="MYB_LIKE"/>
    <property type="match status" value="2"/>
</dbReference>
<comment type="subcellular location">
    <subcellularLocation>
        <location evidence="1">Nucleus</location>
    </subcellularLocation>
</comment>
<dbReference type="FunFam" id="1.10.10.60:FF:000060">
    <property type="entry name" value="MYB transcription factor"/>
    <property type="match status" value="1"/>
</dbReference>
<keyword evidence="2" id="KW-0677">Repeat</keyword>
<feature type="domain" description="Myb-like" evidence="8">
    <location>
        <begin position="125"/>
        <end position="171"/>
    </location>
</feature>
<dbReference type="PANTHER" id="PTHR45614:SF150">
    <property type="entry name" value="MYB-LIKE DNA-BINDING DOMAIN CONTAINING PROTEIN, EXPRESSED"/>
    <property type="match status" value="1"/>
</dbReference>
<dbReference type="InterPro" id="IPR017930">
    <property type="entry name" value="Myb_dom"/>
</dbReference>
<evidence type="ECO:0000256" key="3">
    <source>
        <dbReference type="ARBA" id="ARBA00023015"/>
    </source>
</evidence>
<proteinExistence type="predicted"/>
<evidence type="ECO:0000256" key="2">
    <source>
        <dbReference type="ARBA" id="ARBA00022737"/>
    </source>
</evidence>
<reference evidence="10" key="1">
    <citation type="submission" date="2021-08" db="EMBL/GenBank/DDBJ databases">
        <title>WGS assembly of Ceratopteris richardii.</title>
        <authorList>
            <person name="Marchant D.B."/>
            <person name="Chen G."/>
            <person name="Jenkins J."/>
            <person name="Shu S."/>
            <person name="Leebens-Mack J."/>
            <person name="Grimwood J."/>
            <person name="Schmutz J."/>
            <person name="Soltis P."/>
            <person name="Soltis D."/>
            <person name="Chen Z.-H."/>
        </authorList>
    </citation>
    <scope>NUCLEOTIDE SEQUENCE</scope>
    <source>
        <strain evidence="10">Whitten #5841</strain>
        <tissue evidence="10">Leaf</tissue>
    </source>
</reference>
<feature type="compositionally biased region" description="Basic and acidic residues" evidence="7">
    <location>
        <begin position="17"/>
        <end position="27"/>
    </location>
</feature>
<sequence>MAASFAENPFASLFNRESSRKEGDFPNKRIRRASNAPVVMDESSSSMSSSAQDHDSEVSETWSLTTAGNNAFNGGLSKGEQKNTFYGDAYRNVIAGDYAHAKELEAYHLYEDLNVLKNPSGYPSRGHWRPAEDEKLKKLVAEFGPQNWNLIADRLQGRSGKSCRLRWFNQLDPRINRGPFTEEEEKRLLAAHRFHGNKWACIARLFPGRTDNAVKNHWHVIMARRFRNSAPSSSSSCCSSSSISNHQHSRHSHPIRSASMDCISTAHRGYPSNIAHKTSCGENEFHVKNHDSNGIRTYNGEHKYLRNNEITSISESSEIRRKQGNALEAPMMSENQSEIHDETQPLTLSSKSNVQHPSPCVDRCNTHTNHPFNSFPTSTEHQPLIDKTQELENNGKIFIDFLGVGI</sequence>
<dbReference type="InterPro" id="IPR001005">
    <property type="entry name" value="SANT/Myb"/>
</dbReference>
<dbReference type="AlphaFoldDB" id="A0A8T2TZH9"/>
<evidence type="ECO:0000256" key="7">
    <source>
        <dbReference type="SAM" id="MobiDB-lite"/>
    </source>
</evidence>
<evidence type="ECO:0000259" key="9">
    <source>
        <dbReference type="PROSITE" id="PS51294"/>
    </source>
</evidence>
<keyword evidence="3" id="KW-0805">Transcription regulation</keyword>
<keyword evidence="4" id="KW-0238">DNA-binding</keyword>
<evidence type="ECO:0000313" key="10">
    <source>
        <dbReference type="EMBL" id="KAH7426815.1"/>
    </source>
</evidence>
<dbReference type="GO" id="GO:0000978">
    <property type="term" value="F:RNA polymerase II cis-regulatory region sequence-specific DNA binding"/>
    <property type="evidence" value="ECO:0007669"/>
    <property type="project" value="TreeGrafter"/>
</dbReference>
<protein>
    <submittedName>
        <fullName evidence="10">Uncharacterized protein</fullName>
    </submittedName>
</protein>
<name>A0A8T2TZH9_CERRI</name>
<dbReference type="PANTHER" id="PTHR45614">
    <property type="entry name" value="MYB PROTEIN-RELATED"/>
    <property type="match status" value="1"/>
</dbReference>
<keyword evidence="5" id="KW-0804">Transcription</keyword>
<keyword evidence="11" id="KW-1185">Reference proteome</keyword>
<dbReference type="PROSITE" id="PS51294">
    <property type="entry name" value="HTH_MYB"/>
    <property type="match status" value="2"/>
</dbReference>
<dbReference type="Proteomes" id="UP000825935">
    <property type="component" value="Chromosome 10"/>
</dbReference>
<comment type="caution">
    <text evidence="10">The sequence shown here is derived from an EMBL/GenBank/DDBJ whole genome shotgun (WGS) entry which is preliminary data.</text>
</comment>
<evidence type="ECO:0000259" key="8">
    <source>
        <dbReference type="PROSITE" id="PS50090"/>
    </source>
</evidence>
<dbReference type="CDD" id="cd00167">
    <property type="entry name" value="SANT"/>
    <property type="match status" value="2"/>
</dbReference>
<feature type="region of interest" description="Disordered" evidence="7">
    <location>
        <begin position="16"/>
        <end position="61"/>
    </location>
</feature>
<evidence type="ECO:0000256" key="6">
    <source>
        <dbReference type="ARBA" id="ARBA00023242"/>
    </source>
</evidence>
<evidence type="ECO:0000256" key="4">
    <source>
        <dbReference type="ARBA" id="ARBA00023125"/>
    </source>
</evidence>
<feature type="domain" description="HTH myb-type" evidence="9">
    <location>
        <begin position="125"/>
        <end position="175"/>
    </location>
</feature>